<dbReference type="AlphaFoldDB" id="A0ABD1YG55"/>
<evidence type="ECO:0000313" key="2">
    <source>
        <dbReference type="EMBL" id="KAL2624497.1"/>
    </source>
</evidence>
<keyword evidence="3" id="KW-1185">Reference proteome</keyword>
<name>A0ABD1YG55_9MARC</name>
<accession>A0ABD1YG55</accession>
<feature type="region of interest" description="Disordered" evidence="1">
    <location>
        <begin position="1"/>
        <end position="22"/>
    </location>
</feature>
<organism evidence="2 3">
    <name type="scientific">Riccia fluitans</name>
    <dbReference type="NCBI Taxonomy" id="41844"/>
    <lineage>
        <taxon>Eukaryota</taxon>
        <taxon>Viridiplantae</taxon>
        <taxon>Streptophyta</taxon>
        <taxon>Embryophyta</taxon>
        <taxon>Marchantiophyta</taxon>
        <taxon>Marchantiopsida</taxon>
        <taxon>Marchantiidae</taxon>
        <taxon>Marchantiales</taxon>
        <taxon>Ricciaceae</taxon>
        <taxon>Riccia</taxon>
    </lineage>
</organism>
<evidence type="ECO:0000313" key="3">
    <source>
        <dbReference type="Proteomes" id="UP001605036"/>
    </source>
</evidence>
<sequence>MTSSLVNNDNSSKPMVGDRAASRDYRLDRHRLQGRDLLDDSTDSGVGLLTLHKPINRLHCLIVRQFVIRSGASLALARPFLGWNIGFLAAASSDPTHLANLRYLPN</sequence>
<protein>
    <submittedName>
        <fullName evidence="2">Uncharacterized protein</fullName>
    </submittedName>
</protein>
<proteinExistence type="predicted"/>
<comment type="caution">
    <text evidence="2">The sequence shown here is derived from an EMBL/GenBank/DDBJ whole genome shotgun (WGS) entry which is preliminary data.</text>
</comment>
<gene>
    <name evidence="2" type="ORF">R1flu_008742</name>
</gene>
<dbReference type="Proteomes" id="UP001605036">
    <property type="component" value="Unassembled WGS sequence"/>
</dbReference>
<evidence type="ECO:0000256" key="1">
    <source>
        <dbReference type="SAM" id="MobiDB-lite"/>
    </source>
</evidence>
<reference evidence="2 3" key="1">
    <citation type="submission" date="2024-09" db="EMBL/GenBank/DDBJ databases">
        <title>Chromosome-scale assembly of Riccia fluitans.</title>
        <authorList>
            <person name="Paukszto L."/>
            <person name="Sawicki J."/>
            <person name="Karawczyk K."/>
            <person name="Piernik-Szablinska J."/>
            <person name="Szczecinska M."/>
            <person name="Mazdziarz M."/>
        </authorList>
    </citation>
    <scope>NUCLEOTIDE SEQUENCE [LARGE SCALE GENOMIC DNA]</scope>
    <source>
        <strain evidence="2">Rf_01</strain>
        <tissue evidence="2">Aerial parts of the thallus</tissue>
    </source>
</reference>
<feature type="compositionally biased region" description="Polar residues" evidence="1">
    <location>
        <begin position="1"/>
        <end position="13"/>
    </location>
</feature>
<dbReference type="EMBL" id="JBHFFA010000005">
    <property type="protein sequence ID" value="KAL2624497.1"/>
    <property type="molecule type" value="Genomic_DNA"/>
</dbReference>